<evidence type="ECO:0000256" key="1">
    <source>
        <dbReference type="SAM" id="MobiDB-lite"/>
    </source>
</evidence>
<feature type="compositionally biased region" description="Low complexity" evidence="1">
    <location>
        <begin position="229"/>
        <end position="242"/>
    </location>
</feature>
<feature type="compositionally biased region" description="Polar residues" evidence="1">
    <location>
        <begin position="1"/>
        <end position="11"/>
    </location>
</feature>
<comment type="caution">
    <text evidence="2">The sequence shown here is derived from an EMBL/GenBank/DDBJ whole genome shotgun (WGS) entry which is preliminary data.</text>
</comment>
<keyword evidence="3" id="KW-1185">Reference proteome</keyword>
<proteinExistence type="predicted"/>
<feature type="region of interest" description="Disordered" evidence="1">
    <location>
        <begin position="497"/>
        <end position="519"/>
    </location>
</feature>
<dbReference type="EMBL" id="JANIEX010000442">
    <property type="protein sequence ID" value="KAJ3567029.1"/>
    <property type="molecule type" value="Genomic_DNA"/>
</dbReference>
<sequence length="603" mass="66789">MSSASTSQTSQKPRRNPSVASGVKRPRPVGLWKARRYGPALSTPPEAPTPLPHADSPHRPNPPESDSDSDKDSCLDTPLSTDLDDTPHSRTLVTKHHSQQHQLRQDYFSAKPQPADESSDDDSANWTARTKIMDVSTTAGPGDSSPTNTAFTYEDWLDLKQLFAKACEQYDFDDPAETLPLLRGIIHECHRCLLAYHDPSVLFNFSSAPAAESKLAKESGGRTPPSGQPSRRTSISPPIRRGPPAYLTDIPTSFHTLLGTTLFFFGNSIAANPELAQPGEPSIPVPYWIAALDIFETGENLPSRTESSSAVTPYRYETSPTDYTPLPPREDWRMGVMWGRTLVALASEMADRHRHNPIPPPEPEQYTSPFPTNTDYLKTGTIWDDEPEWPSESIFGVIVARRPPITRRMMLNDATPHEILQIAMDHFSRGIFHMPHSSTTSGPPSRQNVTPPFSRSKTLYEIADEVTLLTEKLPNPEERKEWAVYADSILDQINASQTHKFHGPGPASASTSTAKETTDTRPVITDGLLAKARGRTSLVIGSTMAEIIEEKMDKGSENVEAIGLLMRSEEAQEARDALLRAIDCFERARTYIPEDTTNKRVGY</sequence>
<feature type="region of interest" description="Disordered" evidence="1">
    <location>
        <begin position="214"/>
        <end position="242"/>
    </location>
</feature>
<feature type="region of interest" description="Disordered" evidence="1">
    <location>
        <begin position="1"/>
        <end position="104"/>
    </location>
</feature>
<organism evidence="2 3">
    <name type="scientific">Leucocoprinus birnbaumii</name>
    <dbReference type="NCBI Taxonomy" id="56174"/>
    <lineage>
        <taxon>Eukaryota</taxon>
        <taxon>Fungi</taxon>
        <taxon>Dikarya</taxon>
        <taxon>Basidiomycota</taxon>
        <taxon>Agaricomycotina</taxon>
        <taxon>Agaricomycetes</taxon>
        <taxon>Agaricomycetidae</taxon>
        <taxon>Agaricales</taxon>
        <taxon>Agaricineae</taxon>
        <taxon>Agaricaceae</taxon>
        <taxon>Leucocoprinus</taxon>
    </lineage>
</organism>
<evidence type="ECO:0000313" key="2">
    <source>
        <dbReference type="EMBL" id="KAJ3567029.1"/>
    </source>
</evidence>
<accession>A0AAD5VQR0</accession>
<name>A0AAD5VQR0_9AGAR</name>
<protein>
    <submittedName>
        <fullName evidence="2">Uncharacterized protein</fullName>
    </submittedName>
</protein>
<evidence type="ECO:0000313" key="3">
    <source>
        <dbReference type="Proteomes" id="UP001213000"/>
    </source>
</evidence>
<dbReference type="AlphaFoldDB" id="A0AAD5VQR0"/>
<reference evidence="2" key="1">
    <citation type="submission" date="2022-07" db="EMBL/GenBank/DDBJ databases">
        <title>Genome Sequence of Leucocoprinus birnbaumii.</title>
        <authorList>
            <person name="Buettner E."/>
        </authorList>
    </citation>
    <scope>NUCLEOTIDE SEQUENCE</scope>
    <source>
        <strain evidence="2">VT141</strain>
    </source>
</reference>
<dbReference type="Proteomes" id="UP001213000">
    <property type="component" value="Unassembled WGS sequence"/>
</dbReference>
<gene>
    <name evidence="2" type="ORF">NP233_g6629</name>
</gene>